<dbReference type="EMBL" id="MU795224">
    <property type="protein sequence ID" value="KAJ3808422.1"/>
    <property type="molecule type" value="Genomic_DNA"/>
</dbReference>
<protein>
    <submittedName>
        <fullName evidence="1">Uncharacterized protein</fullName>
    </submittedName>
</protein>
<sequence>MASKTNVGPMSTQGASYMVQLLTFPEELLSYICDETEIDSLIPLAKTCQLFNRIAGRAQGSPDQWREPVPGNARSFDETLDISSVLGTLVNITSLFCAFSALPQETVRQMGVLVHLLQAISRDRQGQLPFSIHLKFTKLSWHGDNNLRFRASHLGKAFQDLIGELRRLRCYSVQIEGVMPPMRNPCYGVVFPNDHFLNNFNISESLVFQRYQPWLIKLLNSSSSIHFIGAHCSQEWTQILPKLRLPSLRSISFYGDLPYLQQRMLKGKMQNDVQASDIQILVEFAIRHPQLRSVICGEQFIVTSKSSRCANGQFNVETLNGTMSQLHYLLSLHNTLRGPTRHRNLPRRKVGNFFARHRCDWFWSTAKISEPESTPQGLTE</sequence>
<evidence type="ECO:0000313" key="2">
    <source>
        <dbReference type="Proteomes" id="UP001163835"/>
    </source>
</evidence>
<reference evidence="1" key="1">
    <citation type="submission" date="2022-09" db="EMBL/GenBank/DDBJ databases">
        <title>A Global Phylogenomic Analysis of the Shiitake Genus Lentinula.</title>
        <authorList>
            <consortium name="DOE Joint Genome Institute"/>
            <person name="Sierra-Patev S."/>
            <person name="Min B."/>
            <person name="Naranjo-Ortiz M."/>
            <person name="Looney B."/>
            <person name="Konkel Z."/>
            <person name="Slot J.C."/>
            <person name="Sakamoto Y."/>
            <person name="Steenwyk J.L."/>
            <person name="Rokas A."/>
            <person name="Carro J."/>
            <person name="Camarero S."/>
            <person name="Ferreira P."/>
            <person name="Molpeceres G."/>
            <person name="Ruiz-Duenas F.J."/>
            <person name="Serrano A."/>
            <person name="Henrissat B."/>
            <person name="Drula E."/>
            <person name="Hughes K.W."/>
            <person name="Mata J.L."/>
            <person name="Ishikawa N.K."/>
            <person name="Vargas-Isla R."/>
            <person name="Ushijima S."/>
            <person name="Smith C.A."/>
            <person name="Ahrendt S."/>
            <person name="Andreopoulos W."/>
            <person name="He G."/>
            <person name="Labutti K."/>
            <person name="Lipzen A."/>
            <person name="Ng V."/>
            <person name="Riley R."/>
            <person name="Sandor L."/>
            <person name="Barry K."/>
            <person name="Martinez A.T."/>
            <person name="Xiao Y."/>
            <person name="Gibbons J.G."/>
            <person name="Terashima K."/>
            <person name="Grigoriev I.V."/>
            <person name="Hibbett D.S."/>
        </authorList>
    </citation>
    <scope>NUCLEOTIDE SEQUENCE</scope>
    <source>
        <strain evidence="1">TMI1499</strain>
    </source>
</reference>
<dbReference type="Proteomes" id="UP001163835">
    <property type="component" value="Unassembled WGS sequence"/>
</dbReference>
<gene>
    <name evidence="1" type="ORF">F5876DRAFT_78756</name>
</gene>
<proteinExistence type="predicted"/>
<evidence type="ECO:0000313" key="1">
    <source>
        <dbReference type="EMBL" id="KAJ3808422.1"/>
    </source>
</evidence>
<accession>A0ACC1TUP6</accession>
<keyword evidence="2" id="KW-1185">Reference proteome</keyword>
<comment type="caution">
    <text evidence="1">The sequence shown here is derived from an EMBL/GenBank/DDBJ whole genome shotgun (WGS) entry which is preliminary data.</text>
</comment>
<name>A0ACC1TUP6_9AGAR</name>
<organism evidence="1 2">
    <name type="scientific">Lentinula aff. lateritia</name>
    <dbReference type="NCBI Taxonomy" id="2804960"/>
    <lineage>
        <taxon>Eukaryota</taxon>
        <taxon>Fungi</taxon>
        <taxon>Dikarya</taxon>
        <taxon>Basidiomycota</taxon>
        <taxon>Agaricomycotina</taxon>
        <taxon>Agaricomycetes</taxon>
        <taxon>Agaricomycetidae</taxon>
        <taxon>Agaricales</taxon>
        <taxon>Marasmiineae</taxon>
        <taxon>Omphalotaceae</taxon>
        <taxon>Lentinula</taxon>
    </lineage>
</organism>